<organism evidence="2 3">
    <name type="scientific">Phenylobacterium zucineum (strain HLK1)</name>
    <dbReference type="NCBI Taxonomy" id="450851"/>
    <lineage>
        <taxon>Bacteria</taxon>
        <taxon>Pseudomonadati</taxon>
        <taxon>Pseudomonadota</taxon>
        <taxon>Alphaproteobacteria</taxon>
        <taxon>Caulobacterales</taxon>
        <taxon>Caulobacteraceae</taxon>
        <taxon>Phenylobacterium</taxon>
    </lineage>
</organism>
<dbReference type="Gene3D" id="1.10.10.2520">
    <property type="entry name" value="Cell wall hydrolase SleB, domain 1"/>
    <property type="match status" value="1"/>
</dbReference>
<dbReference type="Pfam" id="PF07486">
    <property type="entry name" value="Hydrolase_2"/>
    <property type="match status" value="1"/>
</dbReference>
<proteinExistence type="predicted"/>
<protein>
    <submittedName>
        <fullName evidence="2">Spore cortex-lytic enzyme</fullName>
    </submittedName>
</protein>
<sequence>MALEGRASERPSVEDPRVLPWLRSTWRRDHALHLTGAQLALAAALSATVTLAAAPAPGPAPTAPIAAETAPAIPAALPSATADPVVRLQDLAPEAARRWNAANPIADLPNPAAKPFRLKAESVLDEARAIDCLTAAVYYEAAWESPEGQRAVAQVVLNRVRHPAFPKTVCGVVFQGSERRTGCQFTFTCDGALARTPNEAAWSRARRVATAALNGYVMRKVGNATHYHADYVAPYWSPNLVKVASVGAHVFYRWTGGWGLPPAFGGRYEGGERALEMAKLDGLAAGDEARLQLTAAMVPAAPPVQAPAVEAAVLAPEVAPDADQPLVVAAEVVAADADALVRPETLDWAGRPKPREPVRIAVPSAWPSPGPGLSPY</sequence>
<dbReference type="InterPro" id="IPR011105">
    <property type="entry name" value="Cell_wall_hydrolase_SleB"/>
</dbReference>
<dbReference type="STRING" id="450851.PHZ_c3410"/>
<gene>
    <name evidence="2" type="primary">sleB</name>
    <name evidence="2" type="ordered locus">PHZ_c3410</name>
</gene>
<dbReference type="InterPro" id="IPR042047">
    <property type="entry name" value="SleB_dom1"/>
</dbReference>
<reference evidence="2 3" key="1">
    <citation type="journal article" date="2008" name="BMC Genomics">
        <title>Complete genome of Phenylobacterium zucineum - a novel facultative intracellular bacterium isolated from human erythroleukemia cell line K562.</title>
        <authorList>
            <person name="Luo Y."/>
            <person name="Xu X."/>
            <person name="Ding Z."/>
            <person name="Liu Z."/>
            <person name="Zhang B."/>
            <person name="Yan Z."/>
            <person name="Sun J."/>
            <person name="Hu S."/>
            <person name="Hu X."/>
        </authorList>
    </citation>
    <scope>NUCLEOTIDE SEQUENCE [LARGE SCALE GENOMIC DNA]</scope>
    <source>
        <strain evidence="2 3">HLK1</strain>
    </source>
</reference>
<keyword evidence="3" id="KW-1185">Reference proteome</keyword>
<dbReference type="EMBL" id="CP000747">
    <property type="protein sequence ID" value="ACG79819.1"/>
    <property type="molecule type" value="Genomic_DNA"/>
</dbReference>
<evidence type="ECO:0000313" key="2">
    <source>
        <dbReference type="EMBL" id="ACG79819.1"/>
    </source>
</evidence>
<dbReference type="eggNOG" id="COG3773">
    <property type="taxonomic scope" value="Bacteria"/>
</dbReference>
<accession>B4RC26</accession>
<dbReference type="Proteomes" id="UP000001868">
    <property type="component" value="Chromosome"/>
</dbReference>
<evidence type="ECO:0000313" key="3">
    <source>
        <dbReference type="Proteomes" id="UP000001868"/>
    </source>
</evidence>
<dbReference type="AlphaFoldDB" id="B4RC26"/>
<feature type="domain" description="Cell wall hydrolase SleB" evidence="1">
    <location>
        <begin position="144"/>
        <end position="252"/>
    </location>
</feature>
<name>B4RC26_PHEZH</name>
<dbReference type="HOGENOM" id="CLU_055986_1_0_5"/>
<dbReference type="GO" id="GO:0016787">
    <property type="term" value="F:hydrolase activity"/>
    <property type="evidence" value="ECO:0007669"/>
    <property type="project" value="InterPro"/>
</dbReference>
<dbReference type="OrthoDB" id="9785345at2"/>
<evidence type="ECO:0000259" key="1">
    <source>
        <dbReference type="Pfam" id="PF07486"/>
    </source>
</evidence>
<dbReference type="KEGG" id="pzu:PHZ_c3410"/>